<keyword evidence="2" id="KW-0067">ATP-binding</keyword>
<proteinExistence type="predicted"/>
<comment type="caution">
    <text evidence="4">The sequence shown here is derived from an EMBL/GenBank/DDBJ whole genome shotgun (WGS) entry which is preliminary data.</text>
</comment>
<dbReference type="InterPro" id="IPR027417">
    <property type="entry name" value="P-loop_NTPase"/>
</dbReference>
<dbReference type="GO" id="GO:0016887">
    <property type="term" value="F:ATP hydrolysis activity"/>
    <property type="evidence" value="ECO:0007669"/>
    <property type="project" value="InterPro"/>
</dbReference>
<dbReference type="SUPFAM" id="SSF52540">
    <property type="entry name" value="P-loop containing nucleoside triphosphate hydrolases"/>
    <property type="match status" value="1"/>
</dbReference>
<evidence type="ECO:0000256" key="1">
    <source>
        <dbReference type="ARBA" id="ARBA00022741"/>
    </source>
</evidence>
<gene>
    <name evidence="4" type="ORF">PFISCL1PPCAC_25266</name>
</gene>
<dbReference type="Pfam" id="PF00004">
    <property type="entry name" value="AAA"/>
    <property type="match status" value="1"/>
</dbReference>
<protein>
    <recommendedName>
        <fullName evidence="3">ATPase AAA-type core domain-containing protein</fullName>
    </recommendedName>
</protein>
<dbReference type="GO" id="GO:0005524">
    <property type="term" value="F:ATP binding"/>
    <property type="evidence" value="ECO:0007669"/>
    <property type="project" value="UniProtKB-KW"/>
</dbReference>
<dbReference type="InterPro" id="IPR050221">
    <property type="entry name" value="26S_Proteasome_ATPase"/>
</dbReference>
<name>A0AAV5WWI2_9BILA</name>
<accession>A0AAV5WWI2</accession>
<dbReference type="EMBL" id="BTSY01000006">
    <property type="protein sequence ID" value="GMT33969.1"/>
    <property type="molecule type" value="Genomic_DNA"/>
</dbReference>
<dbReference type="Proteomes" id="UP001432322">
    <property type="component" value="Unassembled WGS sequence"/>
</dbReference>
<reference evidence="4" key="1">
    <citation type="submission" date="2023-10" db="EMBL/GenBank/DDBJ databases">
        <title>Genome assembly of Pristionchus species.</title>
        <authorList>
            <person name="Yoshida K."/>
            <person name="Sommer R.J."/>
        </authorList>
    </citation>
    <scope>NUCLEOTIDE SEQUENCE</scope>
    <source>
        <strain evidence="4">RS5133</strain>
    </source>
</reference>
<evidence type="ECO:0000259" key="3">
    <source>
        <dbReference type="Pfam" id="PF00004"/>
    </source>
</evidence>
<evidence type="ECO:0000256" key="2">
    <source>
        <dbReference type="ARBA" id="ARBA00022840"/>
    </source>
</evidence>
<feature type="non-terminal residue" evidence="4">
    <location>
        <position position="1"/>
    </location>
</feature>
<evidence type="ECO:0000313" key="4">
    <source>
        <dbReference type="EMBL" id="GMT33969.1"/>
    </source>
</evidence>
<dbReference type="PANTHER" id="PTHR23073">
    <property type="entry name" value="26S PROTEASOME REGULATORY SUBUNIT"/>
    <property type="match status" value="1"/>
</dbReference>
<dbReference type="InterPro" id="IPR003959">
    <property type="entry name" value="ATPase_AAA_core"/>
</dbReference>
<organism evidence="4 5">
    <name type="scientific">Pristionchus fissidentatus</name>
    <dbReference type="NCBI Taxonomy" id="1538716"/>
    <lineage>
        <taxon>Eukaryota</taxon>
        <taxon>Metazoa</taxon>
        <taxon>Ecdysozoa</taxon>
        <taxon>Nematoda</taxon>
        <taxon>Chromadorea</taxon>
        <taxon>Rhabditida</taxon>
        <taxon>Rhabditina</taxon>
        <taxon>Diplogasteromorpha</taxon>
        <taxon>Diplogasteroidea</taxon>
        <taxon>Neodiplogasteridae</taxon>
        <taxon>Pristionchus</taxon>
    </lineage>
</organism>
<keyword evidence="1" id="KW-0547">Nucleotide-binding</keyword>
<dbReference type="AlphaFoldDB" id="A0AAV5WWI2"/>
<evidence type="ECO:0000313" key="5">
    <source>
        <dbReference type="Proteomes" id="UP001432322"/>
    </source>
</evidence>
<feature type="domain" description="ATPase AAA-type core" evidence="3">
    <location>
        <begin position="14"/>
        <end position="61"/>
    </location>
</feature>
<dbReference type="Gene3D" id="3.40.50.300">
    <property type="entry name" value="P-loop containing nucleotide triphosphate hydrolases"/>
    <property type="match status" value="1"/>
</dbReference>
<keyword evidence="5" id="KW-1185">Reference proteome</keyword>
<sequence length="142" mass="15782">DDGMGGDTEVYCSMLQLNNHLDGFKPRGNIKVRFFVATNRPDTLDPALVRPSRLDRKVKFALPDMAGHSHTPSRLSSNATSEVACSSSSAPTQLCQCDTTMRGGRWERAKKRINGGMEIRLRNQAVMKMDMKRELPIEEGDG</sequence>
<feature type="non-terminal residue" evidence="4">
    <location>
        <position position="142"/>
    </location>
</feature>